<name>A0ABM9NMZ9_9GAMM</name>
<dbReference type="InterPro" id="IPR003220">
    <property type="entry name" value="InsA_N_dom_Znf"/>
</dbReference>
<evidence type="ECO:0000313" key="3">
    <source>
        <dbReference type="Proteomes" id="UP001497493"/>
    </source>
</evidence>
<evidence type="ECO:0000259" key="1">
    <source>
        <dbReference type="Pfam" id="PF03811"/>
    </source>
</evidence>
<feature type="domain" description="InsA N-terminal zinc ribbon" evidence="1">
    <location>
        <begin position="50"/>
        <end position="76"/>
    </location>
</feature>
<gene>
    <name evidence="2" type="ORF">MECH1_V1_P0107</name>
</gene>
<organism evidence="2 3">
    <name type="scientific">Candidatus Methylocalor cossyra</name>
    <dbReference type="NCBI Taxonomy" id="3108543"/>
    <lineage>
        <taxon>Bacteria</taxon>
        <taxon>Pseudomonadati</taxon>
        <taxon>Pseudomonadota</taxon>
        <taxon>Gammaproteobacteria</taxon>
        <taxon>Methylococcales</taxon>
        <taxon>Methylococcaceae</taxon>
        <taxon>Candidatus Methylocalor</taxon>
    </lineage>
</organism>
<protein>
    <recommendedName>
        <fullName evidence="1">InsA N-terminal zinc ribbon domain-containing protein</fullName>
    </recommendedName>
</protein>
<accession>A0ABM9NMZ9</accession>
<geneLocation type="plasmid" evidence="2 3">
    <name>2</name>
</geneLocation>
<proteinExistence type="predicted"/>
<reference evidence="2 3" key="1">
    <citation type="submission" date="2024-04" db="EMBL/GenBank/DDBJ databases">
        <authorList>
            <person name="Cremers G."/>
        </authorList>
    </citation>
    <scope>NUCLEOTIDE SEQUENCE [LARGE SCALE GENOMIC DNA]</scope>
    <source>
        <strain evidence="2">MeCH1-AG</strain>
        <plasmid evidence="2 3">2</plasmid>
    </source>
</reference>
<keyword evidence="3" id="KW-1185">Reference proteome</keyword>
<sequence>MNTESFQRLMVELEGLTDEQRRCVAERVKTLSEQADSARLIAERLGAPTACAHCGNADVVRHGHSAGHQRYLCKACERTFQALTGTPVLHLRDREKWLAYA</sequence>
<dbReference type="Pfam" id="PF03811">
    <property type="entry name" value="Zn_ribbon_InsA"/>
    <property type="match status" value="1"/>
</dbReference>
<dbReference type="EMBL" id="OZ026885">
    <property type="protein sequence ID" value="CAL1242039.1"/>
    <property type="molecule type" value="Genomic_DNA"/>
</dbReference>
<keyword evidence="2" id="KW-0614">Plasmid</keyword>
<dbReference type="Proteomes" id="UP001497493">
    <property type="component" value="Plasmid 2"/>
</dbReference>
<dbReference type="RefSeq" id="WP_348759963.1">
    <property type="nucleotide sequence ID" value="NZ_OZ026885.1"/>
</dbReference>
<evidence type="ECO:0000313" key="2">
    <source>
        <dbReference type="EMBL" id="CAL1242039.1"/>
    </source>
</evidence>